<keyword evidence="4" id="KW-1185">Reference proteome</keyword>
<dbReference type="Pfam" id="PF14287">
    <property type="entry name" value="DUF4368"/>
    <property type="match status" value="1"/>
</dbReference>
<dbReference type="Proteomes" id="UP000005244">
    <property type="component" value="Unassembled WGS sequence"/>
</dbReference>
<sequence length="110" mass="13642">MRYFVHPFAEEKRKYDNFDELRPTINGFVEKILVHERYRKGSQTANQKVEIYFNFIGNYEPSKEELYEEEKQKLAEEKEKERARKDRVHQNYLKRKANGKQKEYENRYKE</sequence>
<proteinExistence type="predicted"/>
<organism evidence="3 4">
    <name type="scientific">Peptoanaerobacter stomatis</name>
    <dbReference type="NCBI Taxonomy" id="796937"/>
    <lineage>
        <taxon>Bacteria</taxon>
        <taxon>Bacillati</taxon>
        <taxon>Bacillota</taxon>
        <taxon>Clostridia</taxon>
        <taxon>Peptostreptococcales</taxon>
        <taxon>Filifactoraceae</taxon>
        <taxon>Peptoanaerobacter</taxon>
    </lineage>
</organism>
<evidence type="ECO:0000313" key="4">
    <source>
        <dbReference type="Proteomes" id="UP000005244"/>
    </source>
</evidence>
<name>J6HK66_9FIRM</name>
<accession>J6HK66</accession>
<comment type="caution">
    <text evidence="3">The sequence shown here is derived from an EMBL/GenBank/DDBJ whole genome shotgun (WGS) entry which is preliminary data.</text>
</comment>
<evidence type="ECO:0000256" key="1">
    <source>
        <dbReference type="SAM" id="MobiDB-lite"/>
    </source>
</evidence>
<protein>
    <submittedName>
        <fullName evidence="3">PF14287 domain protein</fullName>
    </submittedName>
</protein>
<dbReference type="InterPro" id="IPR025378">
    <property type="entry name" value="DUF4368"/>
</dbReference>
<feature type="domain" description="DUF4368" evidence="2">
    <location>
        <begin position="6"/>
        <end position="60"/>
    </location>
</feature>
<gene>
    <name evidence="3" type="ORF">HMPREF1143_0661</name>
</gene>
<dbReference type="AlphaFoldDB" id="J6HK66"/>
<reference evidence="3 4" key="1">
    <citation type="submission" date="2012-07" db="EMBL/GenBank/DDBJ databases">
        <authorList>
            <person name="Durkin A.S."/>
            <person name="McCorrison J."/>
            <person name="Torralba M."/>
            <person name="Gillis M."/>
            <person name="Methe B."/>
            <person name="Sutton G."/>
            <person name="Nelson K.E."/>
        </authorList>
    </citation>
    <scope>NUCLEOTIDE SEQUENCE [LARGE SCALE GENOMIC DNA]</scope>
    <source>
        <strain evidence="3 4">OBRC8</strain>
    </source>
</reference>
<evidence type="ECO:0000313" key="3">
    <source>
        <dbReference type="EMBL" id="EJU23003.1"/>
    </source>
</evidence>
<feature type="compositionally biased region" description="Basic and acidic residues" evidence="1">
    <location>
        <begin position="75"/>
        <end position="84"/>
    </location>
</feature>
<feature type="region of interest" description="Disordered" evidence="1">
    <location>
        <begin position="75"/>
        <end position="110"/>
    </location>
</feature>
<dbReference type="EMBL" id="ALNK01000016">
    <property type="protein sequence ID" value="EJU23003.1"/>
    <property type="molecule type" value="Genomic_DNA"/>
</dbReference>
<evidence type="ECO:0000259" key="2">
    <source>
        <dbReference type="Pfam" id="PF14287"/>
    </source>
</evidence>
<feature type="compositionally biased region" description="Basic and acidic residues" evidence="1">
    <location>
        <begin position="100"/>
        <end position="110"/>
    </location>
</feature>